<protein>
    <submittedName>
        <fullName evidence="2">Uncharacterized protein</fullName>
    </submittedName>
</protein>
<evidence type="ECO:0000256" key="1">
    <source>
        <dbReference type="SAM" id="MobiDB-lite"/>
    </source>
</evidence>
<dbReference type="Proteomes" id="UP001314263">
    <property type="component" value="Unassembled WGS sequence"/>
</dbReference>
<dbReference type="PANTHER" id="PTHR11237:SF4">
    <property type="entry name" value="5-DEMETHOXYUBIQUINONE HYDROXYLASE, MITOCHONDRIAL"/>
    <property type="match status" value="1"/>
</dbReference>
<name>A0AAV1IG40_9CHLO</name>
<dbReference type="EMBL" id="CAUYUE010000012">
    <property type="protein sequence ID" value="CAK0785172.1"/>
    <property type="molecule type" value="Genomic_DNA"/>
</dbReference>
<feature type="region of interest" description="Disordered" evidence="1">
    <location>
        <begin position="1"/>
        <end position="23"/>
    </location>
</feature>
<reference evidence="2 3" key="1">
    <citation type="submission" date="2023-10" db="EMBL/GenBank/DDBJ databases">
        <authorList>
            <person name="Maclean D."/>
            <person name="Macfadyen A."/>
        </authorList>
    </citation>
    <scope>NUCLEOTIDE SEQUENCE [LARGE SCALE GENOMIC DNA]</scope>
</reference>
<dbReference type="Pfam" id="PF03232">
    <property type="entry name" value="COQ7"/>
    <property type="match status" value="1"/>
</dbReference>
<dbReference type="PANTHER" id="PTHR11237">
    <property type="entry name" value="COENZYME Q10 BIOSYNTHESIS PROTEIN 7"/>
    <property type="match status" value="1"/>
</dbReference>
<keyword evidence="3" id="KW-1185">Reference proteome</keyword>
<sequence>MATVSDGTSLSVTGAPSTSEGTEDILNADSKAAWTTNNADAKNGKKRRNKHLARMMRSNLASEAAAVRMFGVQSRLGGKRPDLEFFKDGEEELLQRIQALAPQYRTRPSALLPVVRATGAALGVLSAVLPRPYSEAIKGGAAEALIEQYNDQLREMRERGLADTEAAEPLRELLRALRDQPRVTHGSVKVPDVAEMQRPQDVKLEEGLAGVVKIGFKNLLNLTSYV</sequence>
<proteinExistence type="predicted"/>
<dbReference type="GO" id="GO:0005743">
    <property type="term" value="C:mitochondrial inner membrane"/>
    <property type="evidence" value="ECO:0007669"/>
    <property type="project" value="TreeGrafter"/>
</dbReference>
<evidence type="ECO:0000313" key="3">
    <source>
        <dbReference type="Proteomes" id="UP001314263"/>
    </source>
</evidence>
<comment type="caution">
    <text evidence="2">The sequence shown here is derived from an EMBL/GenBank/DDBJ whole genome shotgun (WGS) entry which is preliminary data.</text>
</comment>
<feature type="compositionally biased region" description="Polar residues" evidence="1">
    <location>
        <begin position="1"/>
        <end position="20"/>
    </location>
</feature>
<dbReference type="AlphaFoldDB" id="A0AAV1IG40"/>
<accession>A0AAV1IG40</accession>
<evidence type="ECO:0000313" key="2">
    <source>
        <dbReference type="EMBL" id="CAK0785172.1"/>
    </source>
</evidence>
<dbReference type="GO" id="GO:0006744">
    <property type="term" value="P:ubiquinone biosynthetic process"/>
    <property type="evidence" value="ECO:0007669"/>
    <property type="project" value="InterPro"/>
</dbReference>
<dbReference type="GO" id="GO:0008682">
    <property type="term" value="F:3-demethoxyubiquinol 3-hydroxylase activity"/>
    <property type="evidence" value="ECO:0007669"/>
    <property type="project" value="TreeGrafter"/>
</dbReference>
<gene>
    <name evidence="2" type="ORF">CVIRNUC_008378</name>
</gene>
<organism evidence="2 3">
    <name type="scientific">Coccomyxa viridis</name>
    <dbReference type="NCBI Taxonomy" id="1274662"/>
    <lineage>
        <taxon>Eukaryota</taxon>
        <taxon>Viridiplantae</taxon>
        <taxon>Chlorophyta</taxon>
        <taxon>core chlorophytes</taxon>
        <taxon>Trebouxiophyceae</taxon>
        <taxon>Trebouxiophyceae incertae sedis</taxon>
        <taxon>Coccomyxaceae</taxon>
        <taxon>Coccomyxa</taxon>
    </lineage>
</organism>
<dbReference type="InterPro" id="IPR011566">
    <property type="entry name" value="Ubq_synth_Coq7"/>
</dbReference>